<evidence type="ECO:0000313" key="2">
    <source>
        <dbReference type="EMBL" id="PKH89643.1"/>
    </source>
</evidence>
<dbReference type="EMBL" id="PGOL01043694">
    <property type="protein sequence ID" value="PKH89643.1"/>
    <property type="molecule type" value="Genomic_DNA"/>
</dbReference>
<reference evidence="2 3" key="1">
    <citation type="submission" date="2017-11" db="EMBL/GenBank/DDBJ databases">
        <title>De-novo sequencing of pomegranate (Punica granatum L.) genome.</title>
        <authorList>
            <person name="Akparov Z."/>
            <person name="Amiraslanov A."/>
            <person name="Hajiyeva S."/>
            <person name="Abbasov M."/>
            <person name="Kaur K."/>
            <person name="Hamwieh A."/>
            <person name="Solovyev V."/>
            <person name="Salamov A."/>
            <person name="Braich B."/>
            <person name="Kosarev P."/>
            <person name="Mahmoud A."/>
            <person name="Hajiyev E."/>
            <person name="Babayeva S."/>
            <person name="Izzatullayeva V."/>
            <person name="Mammadov A."/>
            <person name="Mammadov A."/>
            <person name="Sharifova S."/>
            <person name="Ojaghi J."/>
            <person name="Eynullazada K."/>
            <person name="Bayramov B."/>
            <person name="Abdulazimova A."/>
            <person name="Shahmuradov I."/>
        </authorList>
    </citation>
    <scope>NUCLEOTIDE SEQUENCE [LARGE SCALE GENOMIC DNA]</scope>
    <source>
        <strain evidence="3">cv. AG2017</strain>
        <tissue evidence="2">Leaf</tissue>
    </source>
</reference>
<accession>A0A2I0H1M6</accession>
<comment type="caution">
    <text evidence="2">The sequence shown here is derived from an EMBL/GenBank/DDBJ whole genome shotgun (WGS) entry which is preliminary data.</text>
</comment>
<dbReference type="AlphaFoldDB" id="A0A2I0H1M6"/>
<sequence length="185" mass="20950">MVYPGFFRVRPGLNFQRNVPTCPSEVRVAVGGIRYQNCRRAQKGDAYYGLWLHPLTEHATKEGQAVSTPFWAIGFLQENPDQGPGYYSSPGNRRRTCGHRVMNDKRRAGSTRKTEESRRKSRQTRNPENSGAGTVALFITESLKHRKVNGPPKRAYRHPGTTGVVKQASDDLSELYRAPRGTFQW</sequence>
<organism evidence="2 3">
    <name type="scientific">Punica granatum</name>
    <name type="common">Pomegranate</name>
    <dbReference type="NCBI Taxonomy" id="22663"/>
    <lineage>
        <taxon>Eukaryota</taxon>
        <taxon>Viridiplantae</taxon>
        <taxon>Streptophyta</taxon>
        <taxon>Embryophyta</taxon>
        <taxon>Tracheophyta</taxon>
        <taxon>Spermatophyta</taxon>
        <taxon>Magnoliopsida</taxon>
        <taxon>eudicotyledons</taxon>
        <taxon>Gunneridae</taxon>
        <taxon>Pentapetalae</taxon>
        <taxon>rosids</taxon>
        <taxon>malvids</taxon>
        <taxon>Myrtales</taxon>
        <taxon>Lythraceae</taxon>
        <taxon>Punica</taxon>
    </lineage>
</organism>
<protein>
    <submittedName>
        <fullName evidence="2">Uncharacterized protein</fullName>
    </submittedName>
</protein>
<gene>
    <name evidence="2" type="ORF">CRG98_049912</name>
</gene>
<proteinExistence type="predicted"/>
<evidence type="ECO:0000256" key="1">
    <source>
        <dbReference type="SAM" id="MobiDB-lite"/>
    </source>
</evidence>
<feature type="compositionally biased region" description="Basic and acidic residues" evidence="1">
    <location>
        <begin position="101"/>
        <end position="118"/>
    </location>
</feature>
<keyword evidence="3" id="KW-1185">Reference proteome</keyword>
<name>A0A2I0H1M6_PUNGR</name>
<dbReference type="Proteomes" id="UP000233551">
    <property type="component" value="Unassembled WGS sequence"/>
</dbReference>
<feature type="region of interest" description="Disordered" evidence="1">
    <location>
        <begin position="82"/>
        <end position="168"/>
    </location>
</feature>
<evidence type="ECO:0000313" key="3">
    <source>
        <dbReference type="Proteomes" id="UP000233551"/>
    </source>
</evidence>